<dbReference type="GO" id="GO:0005975">
    <property type="term" value="P:carbohydrate metabolic process"/>
    <property type="evidence" value="ECO:0007669"/>
    <property type="project" value="InterPro"/>
</dbReference>
<dbReference type="RefSeq" id="WP_008200454.1">
    <property type="nucleotide sequence ID" value="NZ_CM001023.1"/>
</dbReference>
<protein>
    <submittedName>
        <fullName evidence="3">Glycosyl transferase</fullName>
    </submittedName>
</protein>
<dbReference type="InterPro" id="IPR010610">
    <property type="entry name" value="EryCIII-like_C"/>
</dbReference>
<dbReference type="GO" id="GO:0033072">
    <property type="term" value="P:vancomycin biosynthetic process"/>
    <property type="evidence" value="ECO:0007669"/>
    <property type="project" value="UniProtKB-ARBA"/>
</dbReference>
<evidence type="ECO:0000259" key="1">
    <source>
        <dbReference type="Pfam" id="PF03033"/>
    </source>
</evidence>
<dbReference type="OrthoDB" id="9805366at2"/>
<dbReference type="InterPro" id="IPR050426">
    <property type="entry name" value="Glycosyltransferase_28"/>
</dbReference>
<evidence type="ECO:0000259" key="2">
    <source>
        <dbReference type="Pfam" id="PF06722"/>
    </source>
</evidence>
<dbReference type="Pfam" id="PF06722">
    <property type="entry name" value="EryCIII-like_C"/>
    <property type="match status" value="1"/>
</dbReference>
<dbReference type="GO" id="GO:0008194">
    <property type="term" value="F:UDP-glycosyltransferase activity"/>
    <property type="evidence" value="ECO:0007669"/>
    <property type="project" value="InterPro"/>
</dbReference>
<sequence length="422" mass="48708">MRILLVSIGTRGDVEPFLAQAELLKEDGHEIICLFPEQFRKMVEGLGYSFIGFDKRFLEMLESTSGKAVMGGGGGFKQLKGYLTLIKDSFKIQGLIVQQQRDAIQSTNPDKVLFHAKALYCYLAAMDQPDKFILLSPLPCLTHPCSEFPHIGLAKWKPISPKWNMRSYRLVNFARYLSMAKLLKPFKRKFPKVDFNRRNLLKFENEILKTIYTISPTLFPKPENWPSTAHIPGYYFRNQVKDFQVDENLESWIAQYPKVVLLTFGSMTNPKPKEHTELFLKELVKHKIPTIVNLSWGGLQRIELESDYLYYVEQIPYDWVLPKMYGMIHHGGSGTTHQAAVNGCVQMIIPHIIDQYFWNRLIAKRNLGHLGISIHKINSRDFENALVDFWTNNQYKINASKVALEMKSEAKKEEIIQLITSD</sequence>
<feature type="domain" description="Glycosyltransferase family 28 N-terminal" evidence="1">
    <location>
        <begin position="3"/>
        <end position="104"/>
    </location>
</feature>
<dbReference type="Gene3D" id="3.40.50.2000">
    <property type="entry name" value="Glycogen Phosphorylase B"/>
    <property type="match status" value="2"/>
</dbReference>
<dbReference type="CDD" id="cd03784">
    <property type="entry name" value="GT1_Gtf-like"/>
    <property type="match status" value="1"/>
</dbReference>
<dbReference type="GO" id="GO:0016758">
    <property type="term" value="F:hexosyltransferase activity"/>
    <property type="evidence" value="ECO:0007669"/>
    <property type="project" value="InterPro"/>
</dbReference>
<dbReference type="FunFam" id="3.40.50.2000:FF:000009">
    <property type="entry name" value="Sterol 3-beta-glucosyltransferase UGT80A2"/>
    <property type="match status" value="1"/>
</dbReference>
<dbReference type="InterPro" id="IPR002213">
    <property type="entry name" value="UDP_glucos_trans"/>
</dbReference>
<dbReference type="Pfam" id="PF03033">
    <property type="entry name" value="Glyco_transf_28"/>
    <property type="match status" value="1"/>
</dbReference>
<dbReference type="PANTHER" id="PTHR48050">
    <property type="entry name" value="STEROL 3-BETA-GLUCOSYLTRANSFERASE"/>
    <property type="match status" value="1"/>
</dbReference>
<evidence type="ECO:0000313" key="3">
    <source>
        <dbReference type="EMBL" id="EAZ82696.1"/>
    </source>
</evidence>
<dbReference type="Proteomes" id="UP000003919">
    <property type="component" value="Chromosome"/>
</dbReference>
<dbReference type="PANTHER" id="PTHR48050:SF13">
    <property type="entry name" value="STEROL 3-BETA-GLUCOSYLTRANSFERASE UGT80A2"/>
    <property type="match status" value="1"/>
</dbReference>
<dbReference type="HOGENOM" id="CLU_000537_8_4_10"/>
<dbReference type="eggNOG" id="COG1819">
    <property type="taxonomic scope" value="Bacteria"/>
</dbReference>
<accession>A3HS78</accession>
<dbReference type="EMBL" id="CM001023">
    <property type="protein sequence ID" value="EAZ82696.1"/>
    <property type="molecule type" value="Genomic_DNA"/>
</dbReference>
<proteinExistence type="predicted"/>
<comment type="caution">
    <text evidence="3">The sequence shown here is derived from an EMBL/GenBank/DDBJ whole genome shotgun (WGS) entry which is preliminary data.</text>
</comment>
<dbReference type="InterPro" id="IPR004276">
    <property type="entry name" value="GlycoTrans_28_N"/>
</dbReference>
<dbReference type="AlphaFoldDB" id="A3HS78"/>
<evidence type="ECO:0000313" key="4">
    <source>
        <dbReference type="Proteomes" id="UP000003919"/>
    </source>
</evidence>
<feature type="domain" description="Erythromycin biosynthesis protein CIII-like C-terminal" evidence="2">
    <location>
        <begin position="309"/>
        <end position="418"/>
    </location>
</feature>
<reference evidence="3 4" key="1">
    <citation type="journal article" date="2011" name="J. Bacteriol.">
        <title>Complete genome sequence of Algoriphagus sp. PR1, bacterial prey of a colony-forming choanoflagellate.</title>
        <authorList>
            <person name="Alegado R.A."/>
            <person name="Ferriera S."/>
            <person name="Nusbaum C."/>
            <person name="Young S.K."/>
            <person name="Zeng Q."/>
            <person name="Imamovic A."/>
            <person name="Fairclough S.R."/>
            <person name="King N."/>
        </authorList>
    </citation>
    <scope>NUCLEOTIDE SEQUENCE [LARGE SCALE GENOMIC DNA]</scope>
    <source>
        <strain evidence="3 4">PR1</strain>
    </source>
</reference>
<dbReference type="EMBL" id="AAXU02000001">
    <property type="protein sequence ID" value="EAZ82696.1"/>
    <property type="molecule type" value="Genomic_DNA"/>
</dbReference>
<dbReference type="SUPFAM" id="SSF53756">
    <property type="entry name" value="UDP-Glycosyltransferase/glycogen phosphorylase"/>
    <property type="match status" value="1"/>
</dbReference>
<organism evidence="3 4">
    <name type="scientific">Algoriphagus machipongonensis</name>
    <dbReference type="NCBI Taxonomy" id="388413"/>
    <lineage>
        <taxon>Bacteria</taxon>
        <taxon>Pseudomonadati</taxon>
        <taxon>Bacteroidota</taxon>
        <taxon>Cytophagia</taxon>
        <taxon>Cytophagales</taxon>
        <taxon>Cyclobacteriaceae</taxon>
        <taxon>Algoriphagus</taxon>
    </lineage>
</organism>
<keyword evidence="3" id="KW-0808">Transferase</keyword>
<keyword evidence="4" id="KW-1185">Reference proteome</keyword>
<name>A3HS78_9BACT</name>
<gene>
    <name evidence="3" type="ORF">ALPR1_10785</name>
</gene>
<dbReference type="STRING" id="388413.ALPR1_10785"/>